<dbReference type="GeneID" id="95989014"/>
<evidence type="ECO:0000313" key="8">
    <source>
        <dbReference type="EMBL" id="KAL1406275.1"/>
    </source>
</evidence>
<dbReference type="CDD" id="cd00067">
    <property type="entry name" value="GAL4"/>
    <property type="match status" value="1"/>
</dbReference>
<dbReference type="InterPro" id="IPR001138">
    <property type="entry name" value="Zn2Cys6_DnaBD"/>
</dbReference>
<keyword evidence="5" id="KW-0539">Nucleus</keyword>
<accession>A0ABR3PUY9</accession>
<dbReference type="PANTHER" id="PTHR47338">
    <property type="entry name" value="ZN(II)2CYS6 TRANSCRIPTION FACTOR (EUROFUNG)-RELATED"/>
    <property type="match status" value="1"/>
</dbReference>
<evidence type="ECO:0000256" key="1">
    <source>
        <dbReference type="ARBA" id="ARBA00004123"/>
    </source>
</evidence>
<feature type="domain" description="Zn(2)-C6 fungal-type" evidence="7">
    <location>
        <begin position="23"/>
        <end position="53"/>
    </location>
</feature>
<dbReference type="Proteomes" id="UP001565368">
    <property type="component" value="Unassembled WGS sequence"/>
</dbReference>
<evidence type="ECO:0000256" key="2">
    <source>
        <dbReference type="ARBA" id="ARBA00022723"/>
    </source>
</evidence>
<keyword evidence="9" id="KW-1185">Reference proteome</keyword>
<dbReference type="Gene3D" id="4.10.240.10">
    <property type="entry name" value="Zn(2)-C6 fungal-type DNA-binding domain"/>
    <property type="match status" value="1"/>
</dbReference>
<feature type="coiled-coil region" evidence="6">
    <location>
        <begin position="66"/>
        <end position="93"/>
    </location>
</feature>
<comment type="caution">
    <text evidence="8">The sequence shown here is derived from an EMBL/GenBank/DDBJ whole genome shotgun (WGS) entry which is preliminary data.</text>
</comment>
<reference evidence="8 9" key="1">
    <citation type="submission" date="2023-08" db="EMBL/GenBank/DDBJ databases">
        <title>Annotated Genome Sequence of Vanrija albida AlHP1.</title>
        <authorList>
            <person name="Herzog R."/>
        </authorList>
    </citation>
    <scope>NUCLEOTIDE SEQUENCE [LARGE SCALE GENOMIC DNA]</scope>
    <source>
        <strain evidence="8 9">AlHP1</strain>
    </source>
</reference>
<evidence type="ECO:0000256" key="3">
    <source>
        <dbReference type="ARBA" id="ARBA00023015"/>
    </source>
</evidence>
<keyword evidence="3" id="KW-0805">Transcription regulation</keyword>
<dbReference type="InterPro" id="IPR036864">
    <property type="entry name" value="Zn2-C6_fun-type_DNA-bd_sf"/>
</dbReference>
<keyword evidence="6" id="KW-0175">Coiled coil</keyword>
<protein>
    <recommendedName>
        <fullName evidence="7">Zn(2)-C6 fungal-type domain-containing protein</fullName>
    </recommendedName>
</protein>
<name>A0ABR3PUY9_9TREE</name>
<dbReference type="EMBL" id="JBBXJM010000006">
    <property type="protein sequence ID" value="KAL1406275.1"/>
    <property type="molecule type" value="Genomic_DNA"/>
</dbReference>
<dbReference type="PROSITE" id="PS50048">
    <property type="entry name" value="ZN2_CY6_FUNGAL_2"/>
    <property type="match status" value="1"/>
</dbReference>
<dbReference type="Pfam" id="PF04082">
    <property type="entry name" value="Fungal_trans"/>
    <property type="match status" value="1"/>
</dbReference>
<dbReference type="CDD" id="cd12148">
    <property type="entry name" value="fungal_TF_MHR"/>
    <property type="match status" value="1"/>
</dbReference>
<keyword evidence="2" id="KW-0479">Metal-binding</keyword>
<evidence type="ECO:0000259" key="7">
    <source>
        <dbReference type="PROSITE" id="PS50048"/>
    </source>
</evidence>
<sequence>MESAFSPPEAKRRRSDERPLAITCTPCRARKIKCDSAKPTCDNCGRNPAECIYPVKLKPGLRAGTGVDMARRIEQLEERIAGYEARLGAQEAGLASVAAWRAEVGGLALPLPTPAPAAFSFDLAPPSAPTPGLAALATISPAPSGASFRDPHVLPPDDVVRDLVALYYAHIAPWAPILPPQEDAPPWGIVVYAIVVVTLRLSDDPRIANKAGLKAAAKSHVLSHAIESTSIASVQALALLALDLIGSEQGPSSWGILALLTRSAVHLGLVAEDEGAGASAPRVPSNLTRASIIPPAHDWREDEARRRLFWLIFSLDRYACASTGWDFALPDFDIRRRLPSADSIWAGGEWHAAPLFQPVLHRGAHPHPEELSPMAYLVEAADLLGRAHSLQSRVVEHDSRDVESRKDMVLTLTAAARRWFASVPAIPGAMGLVIAGVYHATLLKLNAYYAFPALSNAPVEPYAATCAESAAALAALVADARALGFRQASSPLFIWSAWVAARVLFINAFLAHQAAPGEQFEAILDALREMAAYWSLANQYVKLLERAKRKWAAGTPANTDPNPSLPDAIHVLLDLRRTAYSAVGVTDATPHVSPPDVNLSHLPAWAVQPLLGDLHNWFDLPAGLFADQ</sequence>
<evidence type="ECO:0000256" key="5">
    <source>
        <dbReference type="ARBA" id="ARBA00023242"/>
    </source>
</evidence>
<gene>
    <name evidence="8" type="ORF">Q8F55_007971</name>
</gene>
<dbReference type="InterPro" id="IPR007219">
    <property type="entry name" value="XnlR_reg_dom"/>
</dbReference>
<dbReference type="SUPFAM" id="SSF57701">
    <property type="entry name" value="Zn2/Cys6 DNA-binding domain"/>
    <property type="match status" value="1"/>
</dbReference>
<keyword evidence="4" id="KW-0804">Transcription</keyword>
<dbReference type="PROSITE" id="PS00463">
    <property type="entry name" value="ZN2_CY6_FUNGAL_1"/>
    <property type="match status" value="1"/>
</dbReference>
<dbReference type="InterPro" id="IPR050815">
    <property type="entry name" value="TF_fung"/>
</dbReference>
<evidence type="ECO:0000256" key="4">
    <source>
        <dbReference type="ARBA" id="ARBA00023163"/>
    </source>
</evidence>
<evidence type="ECO:0000313" key="9">
    <source>
        <dbReference type="Proteomes" id="UP001565368"/>
    </source>
</evidence>
<organism evidence="8 9">
    <name type="scientific">Vanrija albida</name>
    <dbReference type="NCBI Taxonomy" id="181172"/>
    <lineage>
        <taxon>Eukaryota</taxon>
        <taxon>Fungi</taxon>
        <taxon>Dikarya</taxon>
        <taxon>Basidiomycota</taxon>
        <taxon>Agaricomycotina</taxon>
        <taxon>Tremellomycetes</taxon>
        <taxon>Trichosporonales</taxon>
        <taxon>Trichosporonaceae</taxon>
        <taxon>Vanrija</taxon>
    </lineage>
</organism>
<comment type="subcellular location">
    <subcellularLocation>
        <location evidence="1">Nucleus</location>
    </subcellularLocation>
</comment>
<dbReference type="RefSeq" id="XP_069206219.1">
    <property type="nucleotide sequence ID" value="XM_069356378.1"/>
</dbReference>
<dbReference type="SMART" id="SM00906">
    <property type="entry name" value="Fungal_trans"/>
    <property type="match status" value="1"/>
</dbReference>
<dbReference type="Pfam" id="PF00172">
    <property type="entry name" value="Zn_clus"/>
    <property type="match status" value="1"/>
</dbReference>
<proteinExistence type="predicted"/>
<dbReference type="SMART" id="SM00066">
    <property type="entry name" value="GAL4"/>
    <property type="match status" value="1"/>
</dbReference>
<dbReference type="PANTHER" id="PTHR47338:SF20">
    <property type="entry name" value="ZN(II)2CYS6 TRANSCRIPTION FACTOR (EUROFUNG)"/>
    <property type="match status" value="1"/>
</dbReference>
<evidence type="ECO:0000256" key="6">
    <source>
        <dbReference type="SAM" id="Coils"/>
    </source>
</evidence>